<evidence type="ECO:0000259" key="1">
    <source>
        <dbReference type="Pfam" id="PF18271"/>
    </source>
</evidence>
<dbReference type="InterPro" id="IPR041524">
    <property type="entry name" value="GH131_N"/>
</dbReference>
<accession>A0A4Y9ZSN8</accession>
<dbReference type="AlphaFoldDB" id="A0A4Y9ZSN8"/>
<dbReference type="EMBL" id="SFCI01001188">
    <property type="protein sequence ID" value="TFY76498.1"/>
    <property type="molecule type" value="Genomic_DNA"/>
</dbReference>
<dbReference type="OrthoDB" id="5283326at2759"/>
<comment type="caution">
    <text evidence="2">The sequence shown here is derived from an EMBL/GenBank/DDBJ whole genome shotgun (WGS) entry which is preliminary data.</text>
</comment>
<dbReference type="Gene3D" id="2.60.120.1160">
    <property type="match status" value="1"/>
</dbReference>
<dbReference type="Pfam" id="PF18271">
    <property type="entry name" value="GH131_N"/>
    <property type="match status" value="1"/>
</dbReference>
<dbReference type="PANTHER" id="PTHR34612:SF2">
    <property type="entry name" value="GLYCOSIDE HYDROLASE 131 CATALYTIC N-TERMINAL DOMAIN-CONTAINING PROTEIN"/>
    <property type="match status" value="1"/>
</dbReference>
<organism evidence="2 3">
    <name type="scientific">Hericium alpestre</name>
    <dbReference type="NCBI Taxonomy" id="135208"/>
    <lineage>
        <taxon>Eukaryota</taxon>
        <taxon>Fungi</taxon>
        <taxon>Dikarya</taxon>
        <taxon>Basidiomycota</taxon>
        <taxon>Agaricomycotina</taxon>
        <taxon>Agaricomycetes</taxon>
        <taxon>Russulales</taxon>
        <taxon>Hericiaceae</taxon>
        <taxon>Hericium</taxon>
    </lineage>
</organism>
<reference evidence="2 3" key="1">
    <citation type="submission" date="2019-02" db="EMBL/GenBank/DDBJ databases">
        <title>Genome sequencing of the rare red list fungi Hericium alpestre (H. flagellum).</title>
        <authorList>
            <person name="Buettner E."/>
            <person name="Kellner H."/>
        </authorList>
    </citation>
    <scope>NUCLEOTIDE SEQUENCE [LARGE SCALE GENOMIC DNA]</scope>
    <source>
        <strain evidence="2 3">DSM 108284</strain>
    </source>
</reference>
<proteinExistence type="predicted"/>
<dbReference type="STRING" id="135208.A0A4Y9ZSN8"/>
<gene>
    <name evidence="2" type="ORF">EWM64_g7514</name>
</gene>
<protein>
    <recommendedName>
        <fullName evidence="1">Glycoside hydrolase 131 catalytic N-terminal domain-containing protein</fullName>
    </recommendedName>
</protein>
<keyword evidence="3" id="KW-1185">Reference proteome</keyword>
<evidence type="ECO:0000313" key="3">
    <source>
        <dbReference type="Proteomes" id="UP000298061"/>
    </source>
</evidence>
<name>A0A4Y9ZSN8_9AGAM</name>
<sequence length="123" mass="13166">MELFSTPFAPQTWHNFAVIVDWTDRTLAVLYSQNGSHLTKVTGVVANTGAAEGAAGRGDFHFGVLKLPLVDLTDTPAEQADVVHFGIQEGDKEGLIYSGVFVEDSRDGISLGHGEVVAPRDVL</sequence>
<dbReference type="PANTHER" id="PTHR34612">
    <property type="entry name" value="GH131_N DOMAIN-CONTAINING PROTEIN"/>
    <property type="match status" value="1"/>
</dbReference>
<dbReference type="Proteomes" id="UP000298061">
    <property type="component" value="Unassembled WGS sequence"/>
</dbReference>
<evidence type="ECO:0000313" key="2">
    <source>
        <dbReference type="EMBL" id="TFY76498.1"/>
    </source>
</evidence>
<feature type="domain" description="Glycoside hydrolase 131 catalytic N-terminal" evidence="1">
    <location>
        <begin position="3"/>
        <end position="108"/>
    </location>
</feature>